<dbReference type="InterPro" id="IPR021296">
    <property type="entry name" value="DUF2868"/>
</dbReference>
<feature type="transmembrane region" description="Helical" evidence="1">
    <location>
        <begin position="105"/>
        <end position="128"/>
    </location>
</feature>
<keyword evidence="1" id="KW-0472">Membrane</keyword>
<dbReference type="EMBL" id="FPHN01000020">
    <property type="protein sequence ID" value="SFV53311.1"/>
    <property type="molecule type" value="Genomic_DNA"/>
</dbReference>
<name>A0A1W1BIM9_9ZZZZ</name>
<reference evidence="2" key="1">
    <citation type="submission" date="2016-10" db="EMBL/GenBank/DDBJ databases">
        <authorList>
            <person name="de Groot N.N."/>
        </authorList>
    </citation>
    <scope>NUCLEOTIDE SEQUENCE</scope>
</reference>
<protein>
    <recommendedName>
        <fullName evidence="3">DUF2868 domain-containing protein</fullName>
    </recommendedName>
</protein>
<dbReference type="AlphaFoldDB" id="A0A1W1BIM9"/>
<feature type="transmembrane region" description="Helical" evidence="1">
    <location>
        <begin position="68"/>
        <end position="93"/>
    </location>
</feature>
<organism evidence="2">
    <name type="scientific">hydrothermal vent metagenome</name>
    <dbReference type="NCBI Taxonomy" id="652676"/>
    <lineage>
        <taxon>unclassified sequences</taxon>
        <taxon>metagenomes</taxon>
        <taxon>ecological metagenomes</taxon>
    </lineage>
</organism>
<proteinExistence type="predicted"/>
<feature type="transmembrane region" description="Helical" evidence="1">
    <location>
        <begin position="268"/>
        <end position="291"/>
    </location>
</feature>
<evidence type="ECO:0008006" key="3">
    <source>
        <dbReference type="Google" id="ProtNLM"/>
    </source>
</evidence>
<accession>A0A1W1BIM9</accession>
<evidence type="ECO:0000256" key="1">
    <source>
        <dbReference type="SAM" id="Phobius"/>
    </source>
</evidence>
<evidence type="ECO:0000313" key="2">
    <source>
        <dbReference type="EMBL" id="SFV53311.1"/>
    </source>
</evidence>
<keyword evidence="1" id="KW-1133">Transmembrane helix</keyword>
<dbReference type="Pfam" id="PF11067">
    <property type="entry name" value="DUF2868"/>
    <property type="match status" value="1"/>
</dbReference>
<feature type="transmembrane region" description="Helical" evidence="1">
    <location>
        <begin position="179"/>
        <end position="199"/>
    </location>
</feature>
<sequence length="521" mass="61470">MKKKYHEITVEFYLDFIQLLQDYKGSHKENRLFALKNKALLEKPKELILLWFDRNAFRKKKHLDSEKFLTNFGIANSFMGLFSLLFGFFVGMGLLSYNGIEPVNIIYYLFFAMLLPLGSMLLTLFSIFSSGKLFSFFSLFSPMHWVEKLSIYFSFKKEFDLFSENISAKLQKWIFLKRLQLLSLLFSIGLLIALVFMVVSQDIAFSWSTTLKIDANSFHSFLESVAFPWRDFFPTAVPSLELVEVSHYYRLGEKINPEMVENADKLGAWWKFLFMSTFVYALVLRFFFYLYSSYTFKKVLEKEFFDLHGVKKLIREFTSPFIETKSPKREKHLEIKKEHKKKVKTFVKKEFPKEVIEEKNIPKEIVPKIVLPKEEIIEEKNIPIETIKEEVIEEEIEEHFYHSIIAWNFSEDEVLLVNDFKNINAPFISTVGGSHTFEEDEAVIDRAEDKVIFYVKSWEPPTMDFVDFLEDLIANERVDEIEILPLGISDNSYVVTKKEFSIWNRKIEGLKSKKVWIINAE</sequence>
<keyword evidence="1" id="KW-0812">Transmembrane</keyword>
<gene>
    <name evidence="2" type="ORF">MNB_SV-14-236</name>
</gene>